<comment type="function">
    <text evidence="6">Involved in the regulation of the intracellular balance of NAD and NADP, and is a key enzyme in the biosynthesis of NADP. Catalyzes specifically the phosphorylation on 2'-hydroxyl of the adenosine moiety of NAD to yield NADP.</text>
</comment>
<evidence type="ECO:0000256" key="6">
    <source>
        <dbReference type="HAMAP-Rule" id="MF_00361"/>
    </source>
</evidence>
<dbReference type="Proteomes" id="UP000177996">
    <property type="component" value="Unassembled WGS sequence"/>
</dbReference>
<evidence type="ECO:0000313" key="7">
    <source>
        <dbReference type="EMBL" id="OGZ08381.1"/>
    </source>
</evidence>
<dbReference type="PANTHER" id="PTHR20275">
    <property type="entry name" value="NAD KINASE"/>
    <property type="match status" value="1"/>
</dbReference>
<accession>A0A1G2D623</accession>
<dbReference type="HAMAP" id="MF_00361">
    <property type="entry name" value="NAD_kinase"/>
    <property type="match status" value="1"/>
</dbReference>
<dbReference type="GO" id="GO:0006741">
    <property type="term" value="P:NADP+ biosynthetic process"/>
    <property type="evidence" value="ECO:0007669"/>
    <property type="project" value="UniProtKB-UniRule"/>
</dbReference>
<dbReference type="GO" id="GO:0046872">
    <property type="term" value="F:metal ion binding"/>
    <property type="evidence" value="ECO:0007669"/>
    <property type="project" value="UniProtKB-UniRule"/>
</dbReference>
<dbReference type="GO" id="GO:0005524">
    <property type="term" value="F:ATP binding"/>
    <property type="evidence" value="ECO:0007669"/>
    <property type="project" value="UniProtKB-KW"/>
</dbReference>
<comment type="subcellular location">
    <subcellularLocation>
        <location evidence="6">Cytoplasm</location>
    </subcellularLocation>
</comment>
<dbReference type="InterPro" id="IPR017437">
    <property type="entry name" value="ATP-NAD_kinase_PpnK-typ_C"/>
</dbReference>
<dbReference type="Pfam" id="PF20143">
    <property type="entry name" value="NAD_kinase_C"/>
    <property type="match status" value="1"/>
</dbReference>
<sequence length="305" mass="33632">MHKCLLGISRWVRYDGKVKKRLIFYYRKGNRRAPKWVKVLSAHIKKRHPNITLGGERLETEASKSNVRPHFVVVLGGDGTILDAARLYGKQGAIIVGLNLGHVGFLASARRPQEFLKSIDALVKGAYTVSKRMMVTGMIYRGGKLVYETDSINEIAVQGLSGSIKLTVSIDGHPLQYIHGNGVMVATPTGSTAYNLSAHGPIVTPDIQCFIVTELLDHHIPTPSIVVKRTKTIEINITEIRAKGLFTATATGVAVDAVVTSDDTNIFPIREGDKIVVGRSRRLVAFAEFTPGYFYKSLQEKFAFR</sequence>
<feature type="binding site" evidence="6">
    <location>
        <begin position="192"/>
        <end position="197"/>
    </location>
    <ligand>
        <name>NAD(+)</name>
        <dbReference type="ChEBI" id="CHEBI:57540"/>
    </ligand>
</feature>
<dbReference type="STRING" id="1798661.A3D65_05660"/>
<feature type="binding site" evidence="6">
    <location>
        <position position="216"/>
    </location>
    <ligand>
        <name>NAD(+)</name>
        <dbReference type="ChEBI" id="CHEBI:57540"/>
    </ligand>
</feature>
<comment type="cofactor">
    <cofactor evidence="6">
        <name>a divalent metal cation</name>
        <dbReference type="ChEBI" id="CHEBI:60240"/>
    </cofactor>
</comment>
<feature type="active site" description="Proton acceptor" evidence="6">
    <location>
        <position position="78"/>
    </location>
</feature>
<comment type="similarity">
    <text evidence="6">Belongs to the NAD kinase family.</text>
</comment>
<evidence type="ECO:0000256" key="1">
    <source>
        <dbReference type="ARBA" id="ARBA00022679"/>
    </source>
</evidence>
<comment type="caution">
    <text evidence="6">Lacks conserved residue(s) required for the propagation of feature annotation.</text>
</comment>
<comment type="catalytic activity">
    <reaction evidence="5 6">
        <text>NAD(+) + ATP = ADP + NADP(+) + H(+)</text>
        <dbReference type="Rhea" id="RHEA:18629"/>
        <dbReference type="ChEBI" id="CHEBI:15378"/>
        <dbReference type="ChEBI" id="CHEBI:30616"/>
        <dbReference type="ChEBI" id="CHEBI:57540"/>
        <dbReference type="ChEBI" id="CHEBI:58349"/>
        <dbReference type="ChEBI" id="CHEBI:456216"/>
        <dbReference type="EC" id="2.7.1.23"/>
    </reaction>
</comment>
<feature type="binding site" evidence="6">
    <location>
        <position position="179"/>
    </location>
    <ligand>
        <name>NAD(+)</name>
        <dbReference type="ChEBI" id="CHEBI:57540"/>
    </ligand>
</feature>
<dbReference type="Pfam" id="PF01513">
    <property type="entry name" value="NAD_kinase"/>
    <property type="match status" value="1"/>
</dbReference>
<keyword evidence="6" id="KW-0963">Cytoplasm</keyword>
<gene>
    <name evidence="6" type="primary">nadK</name>
    <name evidence="7" type="ORF">A3D65_05660</name>
</gene>
<keyword evidence="3 6" id="KW-0521">NADP</keyword>
<dbReference type="Gene3D" id="2.60.200.30">
    <property type="entry name" value="Probable inorganic polyphosphate/atp-NAD kinase, domain 2"/>
    <property type="match status" value="1"/>
</dbReference>
<dbReference type="Gene3D" id="3.40.50.10330">
    <property type="entry name" value="Probable inorganic polyphosphate/atp-NAD kinase, domain 1"/>
    <property type="match status" value="1"/>
</dbReference>
<feature type="binding site" evidence="6">
    <location>
        <begin position="153"/>
        <end position="154"/>
    </location>
    <ligand>
        <name>NAD(+)</name>
        <dbReference type="ChEBI" id="CHEBI:57540"/>
    </ligand>
</feature>
<dbReference type="PANTHER" id="PTHR20275:SF0">
    <property type="entry name" value="NAD KINASE"/>
    <property type="match status" value="1"/>
</dbReference>
<evidence type="ECO:0000256" key="2">
    <source>
        <dbReference type="ARBA" id="ARBA00022777"/>
    </source>
</evidence>
<dbReference type="GO" id="GO:0003951">
    <property type="term" value="F:NAD+ kinase activity"/>
    <property type="evidence" value="ECO:0007669"/>
    <property type="project" value="UniProtKB-UniRule"/>
</dbReference>
<protein>
    <recommendedName>
        <fullName evidence="6">NAD kinase</fullName>
        <ecNumber evidence="6">2.7.1.23</ecNumber>
    </recommendedName>
    <alternativeName>
        <fullName evidence="6">ATP-dependent NAD kinase</fullName>
    </alternativeName>
</protein>
<reference evidence="7 8" key="1">
    <citation type="journal article" date="2016" name="Nat. Commun.">
        <title>Thousands of microbial genomes shed light on interconnected biogeochemical processes in an aquifer system.</title>
        <authorList>
            <person name="Anantharaman K."/>
            <person name="Brown C.T."/>
            <person name="Hug L.A."/>
            <person name="Sharon I."/>
            <person name="Castelle C.J."/>
            <person name="Probst A.J."/>
            <person name="Thomas B.C."/>
            <person name="Singh A."/>
            <person name="Wilkins M.J."/>
            <person name="Karaoz U."/>
            <person name="Brodie E.L."/>
            <person name="Williams K.H."/>
            <person name="Hubbard S.S."/>
            <person name="Banfield J.F."/>
        </authorList>
    </citation>
    <scope>NUCLEOTIDE SEQUENCE [LARGE SCALE GENOMIC DNA]</scope>
</reference>
<dbReference type="InterPro" id="IPR002504">
    <property type="entry name" value="NADK"/>
</dbReference>
<evidence type="ECO:0000256" key="4">
    <source>
        <dbReference type="ARBA" id="ARBA00023027"/>
    </source>
</evidence>
<organism evidence="7 8">
    <name type="scientific">Candidatus Lloydbacteria bacterium RIFCSPHIGHO2_02_FULL_50_13</name>
    <dbReference type="NCBI Taxonomy" id="1798661"/>
    <lineage>
        <taxon>Bacteria</taxon>
        <taxon>Candidatus Lloydiibacteriota</taxon>
    </lineage>
</organism>
<feature type="binding site" evidence="6">
    <location>
        <begin position="78"/>
        <end position="79"/>
    </location>
    <ligand>
        <name>NAD(+)</name>
        <dbReference type="ChEBI" id="CHEBI:57540"/>
    </ligand>
</feature>
<dbReference type="GO" id="GO:0051287">
    <property type="term" value="F:NAD binding"/>
    <property type="evidence" value="ECO:0007669"/>
    <property type="project" value="UniProtKB-ARBA"/>
</dbReference>
<keyword evidence="2 6" id="KW-0418">Kinase</keyword>
<evidence type="ECO:0000256" key="3">
    <source>
        <dbReference type="ARBA" id="ARBA00022857"/>
    </source>
</evidence>
<dbReference type="GO" id="GO:0005737">
    <property type="term" value="C:cytoplasm"/>
    <property type="evidence" value="ECO:0007669"/>
    <property type="project" value="UniProtKB-SubCell"/>
</dbReference>
<keyword evidence="6" id="KW-0067">ATP-binding</keyword>
<keyword evidence="1 6" id="KW-0808">Transferase</keyword>
<evidence type="ECO:0000313" key="8">
    <source>
        <dbReference type="Proteomes" id="UP000177996"/>
    </source>
</evidence>
<dbReference type="GO" id="GO:0019674">
    <property type="term" value="P:NAD+ metabolic process"/>
    <property type="evidence" value="ECO:0007669"/>
    <property type="project" value="InterPro"/>
</dbReference>
<dbReference type="AlphaFoldDB" id="A0A1G2D623"/>
<proteinExistence type="inferred from homology"/>
<keyword evidence="6" id="KW-0547">Nucleotide-binding</keyword>
<dbReference type="SUPFAM" id="SSF111331">
    <property type="entry name" value="NAD kinase/diacylglycerol kinase-like"/>
    <property type="match status" value="1"/>
</dbReference>
<dbReference type="EC" id="2.7.1.23" evidence="6"/>
<name>A0A1G2D623_9BACT</name>
<evidence type="ECO:0000256" key="5">
    <source>
        <dbReference type="ARBA" id="ARBA00047925"/>
    </source>
</evidence>
<comment type="caution">
    <text evidence="7">The sequence shown here is derived from an EMBL/GenBank/DDBJ whole genome shotgun (WGS) entry which is preliminary data.</text>
</comment>
<dbReference type="EMBL" id="MHLL01000036">
    <property type="protein sequence ID" value="OGZ08381.1"/>
    <property type="molecule type" value="Genomic_DNA"/>
</dbReference>
<feature type="binding site" evidence="6">
    <location>
        <position position="181"/>
    </location>
    <ligand>
        <name>NAD(+)</name>
        <dbReference type="ChEBI" id="CHEBI:57540"/>
    </ligand>
</feature>
<dbReference type="InterPro" id="IPR016064">
    <property type="entry name" value="NAD/diacylglycerol_kinase_sf"/>
</dbReference>
<dbReference type="InterPro" id="IPR017438">
    <property type="entry name" value="ATP-NAD_kinase_N"/>
</dbReference>
<keyword evidence="4 6" id="KW-0520">NAD</keyword>